<evidence type="ECO:0000313" key="1">
    <source>
        <dbReference type="EMBL" id="KAJ8885449.1"/>
    </source>
</evidence>
<dbReference type="EMBL" id="JARBHB010000004">
    <property type="protein sequence ID" value="KAJ8885449.1"/>
    <property type="molecule type" value="Genomic_DNA"/>
</dbReference>
<organism evidence="1 2">
    <name type="scientific">Dryococelus australis</name>
    <dbReference type="NCBI Taxonomy" id="614101"/>
    <lineage>
        <taxon>Eukaryota</taxon>
        <taxon>Metazoa</taxon>
        <taxon>Ecdysozoa</taxon>
        <taxon>Arthropoda</taxon>
        <taxon>Hexapoda</taxon>
        <taxon>Insecta</taxon>
        <taxon>Pterygota</taxon>
        <taxon>Neoptera</taxon>
        <taxon>Polyneoptera</taxon>
        <taxon>Phasmatodea</taxon>
        <taxon>Verophasmatodea</taxon>
        <taxon>Anareolatae</taxon>
        <taxon>Phasmatidae</taxon>
        <taxon>Eurycanthinae</taxon>
        <taxon>Dryococelus</taxon>
    </lineage>
</organism>
<gene>
    <name evidence="1" type="ORF">PR048_011646</name>
</gene>
<reference evidence="1 2" key="1">
    <citation type="submission" date="2023-02" db="EMBL/GenBank/DDBJ databases">
        <title>LHISI_Scaffold_Assembly.</title>
        <authorList>
            <person name="Stuart O.P."/>
            <person name="Cleave R."/>
            <person name="Magrath M.J.L."/>
            <person name="Mikheyev A.S."/>
        </authorList>
    </citation>
    <scope>NUCLEOTIDE SEQUENCE [LARGE SCALE GENOMIC DNA]</scope>
    <source>
        <strain evidence="1">Daus_M_001</strain>
        <tissue evidence="1">Leg muscle</tissue>
    </source>
</reference>
<proteinExistence type="predicted"/>
<keyword evidence="2" id="KW-1185">Reference proteome</keyword>
<protein>
    <recommendedName>
        <fullName evidence="3">DUF4371 domain-containing protein</fullName>
    </recommendedName>
</protein>
<evidence type="ECO:0008006" key="3">
    <source>
        <dbReference type="Google" id="ProtNLM"/>
    </source>
</evidence>
<sequence length="169" mass="19473">MVFGLLLSNNISHYVHCYAHQCNLIVAQSKSRNQHVSLFFSNLNDIINFFSHSPQRIAVLDDVGRRISHASSTSVRVQKTTIEIVYKIELSCKQSTTINQTGAIRHMLNDLLFVFWLTVFFYIMPHVDVLYNQLQKKVPVPIKSENMLTVFNVQLRKKKKKYAEGENSG</sequence>
<evidence type="ECO:0000313" key="2">
    <source>
        <dbReference type="Proteomes" id="UP001159363"/>
    </source>
</evidence>
<accession>A0ABQ9HM38</accession>
<comment type="caution">
    <text evidence="1">The sequence shown here is derived from an EMBL/GenBank/DDBJ whole genome shotgun (WGS) entry which is preliminary data.</text>
</comment>
<name>A0ABQ9HM38_9NEOP</name>
<dbReference type="Proteomes" id="UP001159363">
    <property type="component" value="Chromosome X"/>
</dbReference>